<sequence>MKGCVPNDCVAECAPWYAISLVLFKRPFCPCKVVTCKPDDDEDDDCNLFGCGCGWMGLPFGPGCDITSELPNIFPLGLFGPNPCLFFGGCPPGVGPPNPDPCGPFGCNGYCNLPQGCDPCPPEICGGPLKCPKPEGCGPTPGPNPTPNPTRPTKCEKEQETTVTEKLVYCKENIKLEPTTIASLNFTLTSTLTSMCLTPILYTRTGCGVLDTTATTTISSFTTTSSNSAPMCSRVPLDLNNDEGDNEQPTSSEGPSCTRAPLSLDDDEGDNEQPTSYEAPACIRAPLSLDDDEGNNEMPADTSSSLSLSFSHTASTTSSAFSSTPTPSSNSSSIVSSTSMVMTSSSSLVSRVPPPSILSMSTTPPWGTDIPSGTPAPANCPTCNEYFDKCVKGRCNSDGSNAEKCAKECLAALCYSGDSINYCKKGPCRPAACPKENPMTFENAQPGAPFTTVLFLSGTKITVSPTPSYSTVSLPHSPTPTCKPGHTISPTGNWTVLVEHEIKEKPDNATLTWRLWDEHGCEAGSGSGWNNILGANLTQEIGAWDRAPGWNMGYALHTHVTESTSASQSEIEFEISRFPAGCMEICWTKWKINTRDESKSWQITDDCARQCGMRKLGPTDVGCDDGINKWHDNGDSSIQKRGGYCWFHMSFEPGDDRASPPPKPWTRDSRWTLELVQQMEYEDASIEWWLKDPNGNHAGHFWFGLNAEDVDVVGSTLIETQDRDAHPELKMRYKMLLTVAYPRNKDNTTITLTYQNGKIDGCKYSSDTPSKVLGLLPLCQPSYQTESNDRTKQSHLNDCSSDPDRKIEICPTSMLAAKLEFSCDKIPDAFYPKGAGFERKFKCWWPHDFVAPYGNMDDVGTMDFGGMNGTFSALRIDSEVSVS</sequence>
<accession>A0ACB6RK01</accession>
<dbReference type="EMBL" id="MU006755">
    <property type="protein sequence ID" value="KAF2621428.1"/>
    <property type="molecule type" value="Genomic_DNA"/>
</dbReference>
<dbReference type="Proteomes" id="UP000799754">
    <property type="component" value="Unassembled WGS sequence"/>
</dbReference>
<gene>
    <name evidence="1" type="ORF">BU25DRAFT_416096</name>
</gene>
<name>A0ACB6RK01_9PLEO</name>
<protein>
    <submittedName>
        <fullName evidence="1">Uncharacterized protein</fullName>
    </submittedName>
</protein>
<keyword evidence="2" id="KW-1185">Reference proteome</keyword>
<organism evidence="1 2">
    <name type="scientific">Macroventuria anomochaeta</name>
    <dbReference type="NCBI Taxonomy" id="301207"/>
    <lineage>
        <taxon>Eukaryota</taxon>
        <taxon>Fungi</taxon>
        <taxon>Dikarya</taxon>
        <taxon>Ascomycota</taxon>
        <taxon>Pezizomycotina</taxon>
        <taxon>Dothideomycetes</taxon>
        <taxon>Pleosporomycetidae</taxon>
        <taxon>Pleosporales</taxon>
        <taxon>Pleosporineae</taxon>
        <taxon>Didymellaceae</taxon>
        <taxon>Macroventuria</taxon>
    </lineage>
</organism>
<proteinExistence type="predicted"/>
<evidence type="ECO:0000313" key="2">
    <source>
        <dbReference type="Proteomes" id="UP000799754"/>
    </source>
</evidence>
<evidence type="ECO:0000313" key="1">
    <source>
        <dbReference type="EMBL" id="KAF2621428.1"/>
    </source>
</evidence>
<comment type="caution">
    <text evidence="1">The sequence shown here is derived from an EMBL/GenBank/DDBJ whole genome shotgun (WGS) entry which is preliminary data.</text>
</comment>
<reference evidence="1" key="1">
    <citation type="journal article" date="2020" name="Stud. Mycol.">
        <title>101 Dothideomycetes genomes: a test case for predicting lifestyles and emergence of pathogens.</title>
        <authorList>
            <person name="Haridas S."/>
            <person name="Albert R."/>
            <person name="Binder M."/>
            <person name="Bloem J."/>
            <person name="Labutti K."/>
            <person name="Salamov A."/>
            <person name="Andreopoulos B."/>
            <person name="Baker S."/>
            <person name="Barry K."/>
            <person name="Bills G."/>
            <person name="Bluhm B."/>
            <person name="Cannon C."/>
            <person name="Castanera R."/>
            <person name="Culley D."/>
            <person name="Daum C."/>
            <person name="Ezra D."/>
            <person name="Gonzalez J."/>
            <person name="Henrissat B."/>
            <person name="Kuo A."/>
            <person name="Liang C."/>
            <person name="Lipzen A."/>
            <person name="Lutzoni F."/>
            <person name="Magnuson J."/>
            <person name="Mondo S."/>
            <person name="Nolan M."/>
            <person name="Ohm R."/>
            <person name="Pangilinan J."/>
            <person name="Park H.-J."/>
            <person name="Ramirez L."/>
            <person name="Alfaro M."/>
            <person name="Sun H."/>
            <person name="Tritt A."/>
            <person name="Yoshinaga Y."/>
            <person name="Zwiers L.-H."/>
            <person name="Turgeon B."/>
            <person name="Goodwin S."/>
            <person name="Spatafora J."/>
            <person name="Crous P."/>
            <person name="Grigoriev I."/>
        </authorList>
    </citation>
    <scope>NUCLEOTIDE SEQUENCE</scope>
    <source>
        <strain evidence="1">CBS 525.71</strain>
    </source>
</reference>